<dbReference type="AlphaFoldDB" id="A0A7X0M8M9"/>
<reference evidence="1 2" key="1">
    <citation type="submission" date="2020-08" db="EMBL/GenBank/DDBJ databases">
        <title>Sequencing the genomes of 1000 actinobacteria strains.</title>
        <authorList>
            <person name="Klenk H.-P."/>
        </authorList>
    </citation>
    <scope>NUCLEOTIDE SEQUENCE [LARGE SCALE GENOMIC DNA]</scope>
    <source>
        <strain evidence="1 2">DSM 44936</strain>
    </source>
</reference>
<gene>
    <name evidence="1" type="ORF">BJ992_003630</name>
</gene>
<sequence>MAPNFWRTGLSLPLICVLLADPAARPLHEGTPVPPVTAAAGRDLHPAAERHASHRAAERRALHRVAEGRRASHRAAAGRVFYVDAAKGDDDARGTTPRRAWRSLRRAGAQRLRPGDTLLLRRGGRWQGTLELTGKGTAARPIVVGGYGRGPRPRISAKGDDCVVVAGSYLRVSELRASRCGWAGFRVEGRYNDLWDVYADHNVTGVWFTPDGARNVLRGSQMRGNDRMSVDDDEPDNDSGAFGVLLNGDDNRVVGNLITGSYARSHDYVADGAAVEVYGGDRNIVTHNLARDNETFTELGHEPGGTATGNVFAHNVVTSSRPRGSFLITRGPGHAVGPVRGTVAVHNSVYLPARRTIGFSCADGCSGGVLTLRNNVLRVGGDVGFEDGSGIDDAGGVYHGRLGHFRPGRGSVRADPMFRSRSDLRLRAGSPAIGRGLRLGPSWYRDAWPPHDAAGRAVPRHRKPDSGAYQY</sequence>
<dbReference type="EMBL" id="JACHIU010000001">
    <property type="protein sequence ID" value="MBB6474199.1"/>
    <property type="molecule type" value="Genomic_DNA"/>
</dbReference>
<organism evidence="1 2">
    <name type="scientific">Sphaerisporangium rubeum</name>
    <dbReference type="NCBI Taxonomy" id="321317"/>
    <lineage>
        <taxon>Bacteria</taxon>
        <taxon>Bacillati</taxon>
        <taxon>Actinomycetota</taxon>
        <taxon>Actinomycetes</taxon>
        <taxon>Streptosporangiales</taxon>
        <taxon>Streptosporangiaceae</taxon>
        <taxon>Sphaerisporangium</taxon>
    </lineage>
</organism>
<dbReference type="Gene3D" id="2.160.20.10">
    <property type="entry name" value="Single-stranded right-handed beta-helix, Pectin lyase-like"/>
    <property type="match status" value="1"/>
</dbReference>
<name>A0A7X0M8M9_9ACTN</name>
<evidence type="ECO:0008006" key="3">
    <source>
        <dbReference type="Google" id="ProtNLM"/>
    </source>
</evidence>
<dbReference type="RefSeq" id="WP_184982522.1">
    <property type="nucleotide sequence ID" value="NZ_BAAALO010000099.1"/>
</dbReference>
<dbReference type="InterPro" id="IPR012334">
    <property type="entry name" value="Pectin_lyas_fold"/>
</dbReference>
<comment type="caution">
    <text evidence="1">The sequence shown here is derived from an EMBL/GenBank/DDBJ whole genome shotgun (WGS) entry which is preliminary data.</text>
</comment>
<keyword evidence="2" id="KW-1185">Reference proteome</keyword>
<dbReference type="InterPro" id="IPR011050">
    <property type="entry name" value="Pectin_lyase_fold/virulence"/>
</dbReference>
<evidence type="ECO:0000313" key="1">
    <source>
        <dbReference type="EMBL" id="MBB6474199.1"/>
    </source>
</evidence>
<dbReference type="SUPFAM" id="SSF51126">
    <property type="entry name" value="Pectin lyase-like"/>
    <property type="match status" value="1"/>
</dbReference>
<evidence type="ECO:0000313" key="2">
    <source>
        <dbReference type="Proteomes" id="UP000555564"/>
    </source>
</evidence>
<protein>
    <recommendedName>
        <fullName evidence="3">Right handed beta helix domain-containing protein</fullName>
    </recommendedName>
</protein>
<accession>A0A7X0M8M9</accession>
<proteinExistence type="predicted"/>
<dbReference type="Proteomes" id="UP000555564">
    <property type="component" value="Unassembled WGS sequence"/>
</dbReference>